<evidence type="ECO:0000313" key="4">
    <source>
        <dbReference type="Proteomes" id="UP000560069"/>
    </source>
</evidence>
<dbReference type="InterPro" id="IPR000182">
    <property type="entry name" value="GNAT_dom"/>
</dbReference>
<dbReference type="Gene3D" id="3.40.630.30">
    <property type="match status" value="1"/>
</dbReference>
<dbReference type="RefSeq" id="WP_246310336.1">
    <property type="nucleotide sequence ID" value="NZ_BAAALK010000002.1"/>
</dbReference>
<proteinExistence type="predicted"/>
<organism evidence="3 4">
    <name type="scientific">Nesterenkonia sandarakina</name>
    <dbReference type="NCBI Taxonomy" id="272918"/>
    <lineage>
        <taxon>Bacteria</taxon>
        <taxon>Bacillati</taxon>
        <taxon>Actinomycetota</taxon>
        <taxon>Actinomycetes</taxon>
        <taxon>Micrococcales</taxon>
        <taxon>Micrococcaceae</taxon>
        <taxon>Nesterenkonia</taxon>
    </lineage>
</organism>
<keyword evidence="3" id="KW-0808">Transferase</keyword>
<dbReference type="CDD" id="cd04301">
    <property type="entry name" value="NAT_SF"/>
    <property type="match status" value="1"/>
</dbReference>
<dbReference type="InterPro" id="IPR016181">
    <property type="entry name" value="Acyl_CoA_acyltransferase"/>
</dbReference>
<sequence length="221" mass="23233">MAVVIRRPRPEDAERIAAVHVATWRETYINLLPEGFSTEEHSRMRRETWTRILTEQKDEWSIRVAEVDGEIIGFAMAGPAQDAAESPDLPSRTLYTLYVLRNQHGTGAGQALLDSTLGAGSGTGSDTDVGAAPGAEVGAEVGAGTGNGSGTEAGAGAGAGAEAEAGAAPFEGVRAEPVSLWVARQNPRAIAFYLRNGFRFDGSEQQDPGAPAITDARMVRP</sequence>
<name>A0A7Z0E7W1_9MICC</name>
<feature type="compositionally biased region" description="Gly residues" evidence="1">
    <location>
        <begin position="141"/>
        <end position="157"/>
    </location>
</feature>
<dbReference type="PROSITE" id="PS51186">
    <property type="entry name" value="GNAT"/>
    <property type="match status" value="1"/>
</dbReference>
<dbReference type="AlphaFoldDB" id="A0A7Z0E7W1"/>
<gene>
    <name evidence="3" type="ORF">HNR11_001255</name>
</gene>
<feature type="compositionally biased region" description="Low complexity" evidence="1">
    <location>
        <begin position="130"/>
        <end position="140"/>
    </location>
</feature>
<dbReference type="Pfam" id="PF00583">
    <property type="entry name" value="Acetyltransf_1"/>
    <property type="match status" value="1"/>
</dbReference>
<keyword evidence="4" id="KW-1185">Reference proteome</keyword>
<protein>
    <submittedName>
        <fullName evidence="3">GNAT superfamily N-acetyltransferase</fullName>
    </submittedName>
</protein>
<feature type="region of interest" description="Disordered" evidence="1">
    <location>
        <begin position="202"/>
        <end position="221"/>
    </location>
</feature>
<feature type="domain" description="N-acetyltransferase" evidence="2">
    <location>
        <begin position="3"/>
        <end position="221"/>
    </location>
</feature>
<dbReference type="GO" id="GO:0016747">
    <property type="term" value="F:acyltransferase activity, transferring groups other than amino-acyl groups"/>
    <property type="evidence" value="ECO:0007669"/>
    <property type="project" value="InterPro"/>
</dbReference>
<reference evidence="3 4" key="1">
    <citation type="submission" date="2020-07" db="EMBL/GenBank/DDBJ databases">
        <title>Sequencing the genomes of 1000 actinobacteria strains.</title>
        <authorList>
            <person name="Klenk H.-P."/>
        </authorList>
    </citation>
    <scope>NUCLEOTIDE SEQUENCE [LARGE SCALE GENOMIC DNA]</scope>
    <source>
        <strain evidence="3 4">DSM 15664</strain>
    </source>
</reference>
<evidence type="ECO:0000259" key="2">
    <source>
        <dbReference type="PROSITE" id="PS51186"/>
    </source>
</evidence>
<accession>A0A7Z0E7W1</accession>
<evidence type="ECO:0000313" key="3">
    <source>
        <dbReference type="EMBL" id="NYJ16721.1"/>
    </source>
</evidence>
<dbReference type="Proteomes" id="UP000560069">
    <property type="component" value="Unassembled WGS sequence"/>
</dbReference>
<evidence type="ECO:0000256" key="1">
    <source>
        <dbReference type="SAM" id="MobiDB-lite"/>
    </source>
</evidence>
<dbReference type="EMBL" id="JACCFQ010000001">
    <property type="protein sequence ID" value="NYJ16721.1"/>
    <property type="molecule type" value="Genomic_DNA"/>
</dbReference>
<comment type="caution">
    <text evidence="3">The sequence shown here is derived from an EMBL/GenBank/DDBJ whole genome shotgun (WGS) entry which is preliminary data.</text>
</comment>
<feature type="region of interest" description="Disordered" evidence="1">
    <location>
        <begin position="124"/>
        <end position="157"/>
    </location>
</feature>
<dbReference type="SUPFAM" id="SSF55729">
    <property type="entry name" value="Acyl-CoA N-acyltransferases (Nat)"/>
    <property type="match status" value="2"/>
</dbReference>